<dbReference type="EMBL" id="SJPV01000001">
    <property type="protein sequence ID" value="TWU41912.1"/>
    <property type="molecule type" value="Genomic_DNA"/>
</dbReference>
<accession>A0A5C6DZ91</accession>
<feature type="transmembrane region" description="Helical" evidence="1">
    <location>
        <begin position="320"/>
        <end position="341"/>
    </location>
</feature>
<feature type="transmembrane region" description="Helical" evidence="1">
    <location>
        <begin position="347"/>
        <end position="368"/>
    </location>
</feature>
<name>A0A5C6DZ91_9BACT</name>
<evidence type="ECO:0008006" key="4">
    <source>
        <dbReference type="Google" id="ProtNLM"/>
    </source>
</evidence>
<gene>
    <name evidence="2" type="ORF">Poly41_02050</name>
</gene>
<dbReference type="InterPro" id="IPR008537">
    <property type="entry name" value="DUF819"/>
</dbReference>
<feature type="transmembrane region" description="Helical" evidence="1">
    <location>
        <begin position="248"/>
        <end position="269"/>
    </location>
</feature>
<dbReference type="PRINTS" id="PR00173">
    <property type="entry name" value="EDTRNSPORT"/>
</dbReference>
<dbReference type="Pfam" id="PF05684">
    <property type="entry name" value="DUF819"/>
    <property type="match status" value="1"/>
</dbReference>
<evidence type="ECO:0000256" key="1">
    <source>
        <dbReference type="SAM" id="Phobius"/>
    </source>
</evidence>
<feature type="transmembrane region" description="Helical" evidence="1">
    <location>
        <begin position="54"/>
        <end position="77"/>
    </location>
</feature>
<dbReference type="PANTHER" id="PTHR34289:SF8">
    <property type="entry name" value="DUF819 DOMAIN-CONTAINING PROTEIN"/>
    <property type="match status" value="1"/>
</dbReference>
<dbReference type="PANTHER" id="PTHR34289">
    <property type="entry name" value="PROTEIN, PUTATIVE (DUF819)-RELATED"/>
    <property type="match status" value="1"/>
</dbReference>
<feature type="transmembrane region" description="Helical" evidence="1">
    <location>
        <begin position="289"/>
        <end position="308"/>
    </location>
</feature>
<evidence type="ECO:0000313" key="2">
    <source>
        <dbReference type="EMBL" id="TWU41912.1"/>
    </source>
</evidence>
<dbReference type="AlphaFoldDB" id="A0A5C6DZ91"/>
<comment type="caution">
    <text evidence="2">The sequence shown here is derived from an EMBL/GenBank/DDBJ whole genome shotgun (WGS) entry which is preliminary data.</text>
</comment>
<reference evidence="2 3" key="1">
    <citation type="submission" date="2019-02" db="EMBL/GenBank/DDBJ databases">
        <title>Deep-cultivation of Planctomycetes and their phenomic and genomic characterization uncovers novel biology.</title>
        <authorList>
            <person name="Wiegand S."/>
            <person name="Jogler M."/>
            <person name="Boedeker C."/>
            <person name="Pinto D."/>
            <person name="Vollmers J."/>
            <person name="Rivas-Marin E."/>
            <person name="Kohn T."/>
            <person name="Peeters S.H."/>
            <person name="Heuer A."/>
            <person name="Rast P."/>
            <person name="Oberbeckmann S."/>
            <person name="Bunk B."/>
            <person name="Jeske O."/>
            <person name="Meyerdierks A."/>
            <person name="Storesund J.E."/>
            <person name="Kallscheuer N."/>
            <person name="Luecker S."/>
            <person name="Lage O.M."/>
            <person name="Pohl T."/>
            <person name="Merkel B.J."/>
            <person name="Hornburger P."/>
            <person name="Mueller R.-W."/>
            <person name="Bruemmer F."/>
            <person name="Labrenz M."/>
            <person name="Spormann A.M."/>
            <person name="Op Den Camp H."/>
            <person name="Overmann J."/>
            <person name="Amann R."/>
            <person name="Jetten M.S.M."/>
            <person name="Mascher T."/>
            <person name="Medema M.H."/>
            <person name="Devos D.P."/>
            <person name="Kaster A.-K."/>
            <person name="Ovreas L."/>
            <person name="Rohde M."/>
            <person name="Galperin M.Y."/>
            <person name="Jogler C."/>
        </authorList>
    </citation>
    <scope>NUCLEOTIDE SEQUENCE [LARGE SCALE GENOMIC DNA]</scope>
    <source>
        <strain evidence="2 3">Poly41</strain>
    </source>
</reference>
<sequence>MLVKSSQYAASLESQSCSKILMIENDAVILGMLMGILGFVFWTSHHESRFWRSFYSVFPMLLLCYFLPSLLTLSGIVDPANSQLYFVATRFLLPASLVLLTLSIDLREIVKLGPKAIVMFLTGTIGVVLGGPMAILIVGTFAPEWVGGSDASAVWRGLSTVAGSWIGGGANQVAMKEIFKPSDELFSVMVAVDVIVAEVWMAFLLLGIGKSKWIDRMLKADASAVDRLTEKMEAFSRSTLRVTTTVDLFRILAFAFGVTAISHLLADSIAGWVTANAPTLDRFSLDSSFFWLILLATTGGVLLSFTRVRNLEGAGASRIGSVFIYFLVATIGLQMDIAAIFTRPELFAVGAVWMLLHVGLLFVVAWWIRAPYFFLAVGSKANIGGAASAPVVAAAFHPSLAPVGVLLAVVGYALGTYAAYLCALMMQVAAPS</sequence>
<feature type="transmembrane region" description="Helical" evidence="1">
    <location>
        <begin position="116"/>
        <end position="142"/>
    </location>
</feature>
<protein>
    <recommendedName>
        <fullName evidence="4">DUF819 domain-containing protein</fullName>
    </recommendedName>
</protein>
<proteinExistence type="predicted"/>
<feature type="transmembrane region" description="Helical" evidence="1">
    <location>
        <begin position="20"/>
        <end position="42"/>
    </location>
</feature>
<feature type="transmembrane region" description="Helical" evidence="1">
    <location>
        <begin position="185"/>
        <end position="209"/>
    </location>
</feature>
<organism evidence="2 3">
    <name type="scientific">Novipirellula artificiosorum</name>
    <dbReference type="NCBI Taxonomy" id="2528016"/>
    <lineage>
        <taxon>Bacteria</taxon>
        <taxon>Pseudomonadati</taxon>
        <taxon>Planctomycetota</taxon>
        <taxon>Planctomycetia</taxon>
        <taxon>Pirellulales</taxon>
        <taxon>Pirellulaceae</taxon>
        <taxon>Novipirellula</taxon>
    </lineage>
</organism>
<keyword evidence="3" id="KW-1185">Reference proteome</keyword>
<feature type="transmembrane region" description="Helical" evidence="1">
    <location>
        <begin position="380"/>
        <end position="397"/>
    </location>
</feature>
<keyword evidence="1" id="KW-0472">Membrane</keyword>
<feature type="transmembrane region" description="Helical" evidence="1">
    <location>
        <begin position="403"/>
        <end position="426"/>
    </location>
</feature>
<keyword evidence="1" id="KW-0812">Transmembrane</keyword>
<feature type="transmembrane region" description="Helical" evidence="1">
    <location>
        <begin position="83"/>
        <end position="104"/>
    </location>
</feature>
<dbReference type="Proteomes" id="UP000319143">
    <property type="component" value="Unassembled WGS sequence"/>
</dbReference>
<evidence type="ECO:0000313" key="3">
    <source>
        <dbReference type="Proteomes" id="UP000319143"/>
    </source>
</evidence>
<keyword evidence="1" id="KW-1133">Transmembrane helix</keyword>